<sequence>MISEGCDLSDISEEDAIELCGPYDEGDNYDDIKTDTVMLTEESGHFQYARPDEEGLESAKKYTLEEMENLFNEFEEVLIF</sequence>
<accession>A0A2G9TFP4</accession>
<dbReference type="OrthoDB" id="5806098at2759"/>
<proteinExistence type="predicted"/>
<name>A0A2G9TFP4_TELCI</name>
<evidence type="ECO:0000313" key="2">
    <source>
        <dbReference type="Proteomes" id="UP000230423"/>
    </source>
</evidence>
<dbReference type="Proteomes" id="UP000230423">
    <property type="component" value="Unassembled WGS sequence"/>
</dbReference>
<dbReference type="EMBL" id="KZ372923">
    <property type="protein sequence ID" value="PIO56775.1"/>
    <property type="molecule type" value="Genomic_DNA"/>
</dbReference>
<reference evidence="1 2" key="1">
    <citation type="submission" date="2015-09" db="EMBL/GenBank/DDBJ databases">
        <title>Draft genome of the parasitic nematode Teladorsagia circumcincta isolate WARC Sus (inbred).</title>
        <authorList>
            <person name="Mitreva M."/>
        </authorList>
    </citation>
    <scope>NUCLEOTIDE SEQUENCE [LARGE SCALE GENOMIC DNA]</scope>
    <source>
        <strain evidence="1 2">S</strain>
    </source>
</reference>
<keyword evidence="2" id="KW-1185">Reference proteome</keyword>
<protein>
    <submittedName>
        <fullName evidence="1">Uncharacterized protein</fullName>
    </submittedName>
</protein>
<gene>
    <name evidence="1" type="ORF">TELCIR_21824</name>
</gene>
<dbReference type="AlphaFoldDB" id="A0A2G9TFP4"/>
<organism evidence="1 2">
    <name type="scientific">Teladorsagia circumcincta</name>
    <name type="common">Brown stomach worm</name>
    <name type="synonym">Ostertagia circumcincta</name>
    <dbReference type="NCBI Taxonomy" id="45464"/>
    <lineage>
        <taxon>Eukaryota</taxon>
        <taxon>Metazoa</taxon>
        <taxon>Ecdysozoa</taxon>
        <taxon>Nematoda</taxon>
        <taxon>Chromadorea</taxon>
        <taxon>Rhabditida</taxon>
        <taxon>Rhabditina</taxon>
        <taxon>Rhabditomorpha</taxon>
        <taxon>Strongyloidea</taxon>
        <taxon>Trichostrongylidae</taxon>
        <taxon>Teladorsagia</taxon>
    </lineage>
</organism>
<evidence type="ECO:0000313" key="1">
    <source>
        <dbReference type="EMBL" id="PIO56775.1"/>
    </source>
</evidence>